<proteinExistence type="predicted"/>
<dbReference type="InterPro" id="IPR008422">
    <property type="entry name" value="KN_HD"/>
</dbReference>
<dbReference type="GO" id="GO:0000978">
    <property type="term" value="F:RNA polymerase II cis-regulatory region sequence-specific DNA binding"/>
    <property type="evidence" value="ECO:0007669"/>
    <property type="project" value="TreeGrafter"/>
</dbReference>
<keyword evidence="3 4" id="KW-0539">Nucleus</keyword>
<evidence type="ECO:0000256" key="5">
    <source>
        <dbReference type="SAM" id="MobiDB-lite"/>
    </source>
</evidence>
<dbReference type="Pfam" id="PF05920">
    <property type="entry name" value="Homeobox_KN"/>
    <property type="match status" value="1"/>
</dbReference>
<evidence type="ECO:0000256" key="4">
    <source>
        <dbReference type="PROSITE-ProRule" id="PRU00108"/>
    </source>
</evidence>
<feature type="domain" description="Homeobox" evidence="6">
    <location>
        <begin position="173"/>
        <end position="214"/>
    </location>
</feature>
<protein>
    <submittedName>
        <fullName evidence="8">Anomalous homeobox protein isoform X1</fullName>
    </submittedName>
</protein>
<keyword evidence="2 4" id="KW-0371">Homeobox</keyword>
<dbReference type="InterPro" id="IPR017970">
    <property type="entry name" value="Homeobox_CS"/>
</dbReference>
<keyword evidence="1 4" id="KW-0238">DNA-binding</keyword>
<dbReference type="GO" id="GO:0005667">
    <property type="term" value="C:transcription regulator complex"/>
    <property type="evidence" value="ECO:0007669"/>
    <property type="project" value="TreeGrafter"/>
</dbReference>
<dbReference type="InterPro" id="IPR009057">
    <property type="entry name" value="Homeodomain-like_sf"/>
</dbReference>
<dbReference type="PANTHER" id="PTHR10390:SF34">
    <property type="entry name" value="ANOMALOUS HOMEOBOX PROTEIN"/>
    <property type="match status" value="1"/>
</dbReference>
<dbReference type="OMA" id="EIHYHRT"/>
<dbReference type="AlphaFoldDB" id="A0A6P5L252"/>
<accession>A0A6P5L252</accession>
<evidence type="ECO:0000256" key="1">
    <source>
        <dbReference type="ARBA" id="ARBA00023125"/>
    </source>
</evidence>
<dbReference type="KEGG" id="pcw:110215253"/>
<dbReference type="PANTHER" id="PTHR10390">
    <property type="entry name" value="HOMEOBOX PROTEIN SIX"/>
    <property type="match status" value="1"/>
</dbReference>
<dbReference type="CTD" id="647589"/>
<dbReference type="FunCoup" id="A0A6P5L252">
    <property type="interactions" value="10"/>
</dbReference>
<feature type="DNA-binding region" description="Homeobox" evidence="4">
    <location>
        <begin position="175"/>
        <end position="215"/>
    </location>
</feature>
<name>A0A6P5L252_PHACI</name>
<evidence type="ECO:0000313" key="8">
    <source>
        <dbReference type="RefSeq" id="XP_020852243.1"/>
    </source>
</evidence>
<dbReference type="GO" id="GO:0000981">
    <property type="term" value="F:DNA-binding transcription factor activity, RNA polymerase II-specific"/>
    <property type="evidence" value="ECO:0007669"/>
    <property type="project" value="InterPro"/>
</dbReference>
<dbReference type="PROSITE" id="PS50071">
    <property type="entry name" value="HOMEOBOX_2"/>
    <property type="match status" value="1"/>
</dbReference>
<dbReference type="GO" id="GO:0048741">
    <property type="term" value="P:skeletal muscle fiber development"/>
    <property type="evidence" value="ECO:0007669"/>
    <property type="project" value="TreeGrafter"/>
</dbReference>
<dbReference type="InterPro" id="IPR031701">
    <property type="entry name" value="SIX1_SD"/>
</dbReference>
<feature type="region of interest" description="Disordered" evidence="5">
    <location>
        <begin position="395"/>
        <end position="417"/>
    </location>
</feature>
<dbReference type="SUPFAM" id="SSF46689">
    <property type="entry name" value="Homeodomain-like"/>
    <property type="match status" value="1"/>
</dbReference>
<dbReference type="GO" id="GO:0005634">
    <property type="term" value="C:nucleus"/>
    <property type="evidence" value="ECO:0007669"/>
    <property type="project" value="UniProtKB-SubCell"/>
</dbReference>
<dbReference type="Pfam" id="PF16878">
    <property type="entry name" value="SIX1_SD"/>
    <property type="match status" value="1"/>
</dbReference>
<dbReference type="RefSeq" id="XP_020852243.1">
    <property type="nucleotide sequence ID" value="XM_020996584.1"/>
</dbReference>
<gene>
    <name evidence="8" type="primary">ANHX</name>
</gene>
<evidence type="ECO:0000256" key="2">
    <source>
        <dbReference type="ARBA" id="ARBA00023155"/>
    </source>
</evidence>
<dbReference type="CDD" id="cd00086">
    <property type="entry name" value="homeodomain"/>
    <property type="match status" value="1"/>
</dbReference>
<organism evidence="7 8">
    <name type="scientific">Phascolarctos cinereus</name>
    <name type="common">Koala</name>
    <dbReference type="NCBI Taxonomy" id="38626"/>
    <lineage>
        <taxon>Eukaryota</taxon>
        <taxon>Metazoa</taxon>
        <taxon>Chordata</taxon>
        <taxon>Craniata</taxon>
        <taxon>Vertebrata</taxon>
        <taxon>Euteleostomi</taxon>
        <taxon>Mammalia</taxon>
        <taxon>Metatheria</taxon>
        <taxon>Diprotodontia</taxon>
        <taxon>Phascolarctidae</taxon>
        <taxon>Phascolarctos</taxon>
    </lineage>
</organism>
<dbReference type="GO" id="GO:0014857">
    <property type="term" value="P:regulation of skeletal muscle cell proliferation"/>
    <property type="evidence" value="ECO:0007669"/>
    <property type="project" value="TreeGrafter"/>
</dbReference>
<reference evidence="8" key="1">
    <citation type="submission" date="2025-08" db="UniProtKB">
        <authorList>
            <consortium name="RefSeq"/>
        </authorList>
    </citation>
    <scope>IDENTIFICATION</scope>
    <source>
        <tissue evidence="8">Spleen</tissue>
    </source>
</reference>
<dbReference type="InterPro" id="IPR001356">
    <property type="entry name" value="HD"/>
</dbReference>
<keyword evidence="7" id="KW-1185">Reference proteome</keyword>
<evidence type="ECO:0000259" key="6">
    <source>
        <dbReference type="PROSITE" id="PS50071"/>
    </source>
</evidence>
<dbReference type="Gene3D" id="1.10.10.60">
    <property type="entry name" value="Homeodomain-like"/>
    <property type="match status" value="1"/>
</dbReference>
<dbReference type="SMART" id="SM00389">
    <property type="entry name" value="HOX"/>
    <property type="match status" value="1"/>
</dbReference>
<dbReference type="PROSITE" id="PS00027">
    <property type="entry name" value="HOMEOBOX_1"/>
    <property type="match status" value="1"/>
</dbReference>
<evidence type="ECO:0000313" key="7">
    <source>
        <dbReference type="Proteomes" id="UP000515140"/>
    </source>
</evidence>
<comment type="subcellular location">
    <subcellularLocation>
        <location evidence="4">Nucleus</location>
    </subcellularLocation>
</comment>
<dbReference type="GeneID" id="110215253"/>
<dbReference type="InParanoid" id="A0A6P5L252"/>
<evidence type="ECO:0000256" key="3">
    <source>
        <dbReference type="ARBA" id="ARBA00023242"/>
    </source>
</evidence>
<dbReference type="Proteomes" id="UP000515140">
    <property type="component" value="Unplaced"/>
</dbReference>
<sequence>METAVGSQAGLSPAAGAKMKHFLALLEEHRASPAPPPELVHLAGRLCQELRSSPLLMLEPLVEAVLGSPHWQYFLSSMDVVRVCVLILAGRGQHQSACRLLEHCREAGEREQLVQLWNEIHYRKVMDKYHVDSLTPVQKFRCRKRNPPPPSLCPEGPKSRNFSKDVRQKLVGFAAGVTTNPNREQRGRLAFETGLQAHQIYNWFANYRRRQRSSLQRQAKFLAFPQGEGSAPEAQPWLDDGPCSHQPQAGFQGDVHLGPPQAPLGPCELAWEPPMLGLRCPQEEGLAKLLDARFVRSSEMPVEKLTAGPSFPGEGRSTAICPPASASRPGPVLPALVPWPESFLLGPCESLPDQVQETIYGQELALLQPVPGVSQEPATMGSLSAFWDPRLSGYRAPPDRSPLRAGTGPRSEVARGQPGLEVGSFMCREEQLEPLEYVFPQSSSEMVLEKPSSPHQASALGQLQPLEYGQNHLAPAENPGAALGGLDAMEEEKEVVSTPVPGDSEQTSSDTFWAALLLFEFAGGSRV</sequence>